<organism evidence="4 5">
    <name type="scientific">Rhipicephalus microplus</name>
    <name type="common">Cattle tick</name>
    <name type="synonym">Boophilus microplus</name>
    <dbReference type="NCBI Taxonomy" id="6941"/>
    <lineage>
        <taxon>Eukaryota</taxon>
        <taxon>Metazoa</taxon>
        <taxon>Ecdysozoa</taxon>
        <taxon>Arthropoda</taxon>
        <taxon>Chelicerata</taxon>
        <taxon>Arachnida</taxon>
        <taxon>Acari</taxon>
        <taxon>Parasitiformes</taxon>
        <taxon>Ixodida</taxon>
        <taxon>Ixodoidea</taxon>
        <taxon>Ixodidae</taxon>
        <taxon>Rhipicephalinae</taxon>
        <taxon>Rhipicephalus</taxon>
        <taxon>Boophilus</taxon>
    </lineage>
</organism>
<evidence type="ECO:0000313" key="5">
    <source>
        <dbReference type="Proteomes" id="UP000821866"/>
    </source>
</evidence>
<keyword evidence="2" id="KW-0371">Homeobox</keyword>
<dbReference type="InterPro" id="IPR001356">
    <property type="entry name" value="HD"/>
</dbReference>
<dbReference type="PANTHER" id="PTHR14659:SF1">
    <property type="entry name" value="ALPHA- AND GAMMA-ADAPTIN-BINDING PROTEIN P34"/>
    <property type="match status" value="1"/>
</dbReference>
<gene>
    <name evidence="4" type="ORF">HPB51_008287</name>
</gene>
<reference evidence="4" key="1">
    <citation type="journal article" date="2020" name="Cell">
        <title>Large-Scale Comparative Analyses of Tick Genomes Elucidate Their Genetic Diversity and Vector Capacities.</title>
        <authorList>
            <consortium name="Tick Genome and Microbiome Consortium (TIGMIC)"/>
            <person name="Jia N."/>
            <person name="Wang J."/>
            <person name="Shi W."/>
            <person name="Du L."/>
            <person name="Sun Y."/>
            <person name="Zhan W."/>
            <person name="Jiang J.F."/>
            <person name="Wang Q."/>
            <person name="Zhang B."/>
            <person name="Ji P."/>
            <person name="Bell-Sakyi L."/>
            <person name="Cui X.M."/>
            <person name="Yuan T.T."/>
            <person name="Jiang B.G."/>
            <person name="Yang W.F."/>
            <person name="Lam T.T."/>
            <person name="Chang Q.C."/>
            <person name="Ding S.J."/>
            <person name="Wang X.J."/>
            <person name="Zhu J.G."/>
            <person name="Ruan X.D."/>
            <person name="Zhao L."/>
            <person name="Wei J.T."/>
            <person name="Ye R.Z."/>
            <person name="Que T.C."/>
            <person name="Du C.H."/>
            <person name="Zhou Y.H."/>
            <person name="Cheng J.X."/>
            <person name="Dai P.F."/>
            <person name="Guo W.B."/>
            <person name="Han X.H."/>
            <person name="Huang E.J."/>
            <person name="Li L.F."/>
            <person name="Wei W."/>
            <person name="Gao Y.C."/>
            <person name="Liu J.Z."/>
            <person name="Shao H.Z."/>
            <person name="Wang X."/>
            <person name="Wang C.C."/>
            <person name="Yang T.C."/>
            <person name="Huo Q.B."/>
            <person name="Li W."/>
            <person name="Chen H.Y."/>
            <person name="Chen S.E."/>
            <person name="Zhou L.G."/>
            <person name="Ni X.B."/>
            <person name="Tian J.H."/>
            <person name="Sheng Y."/>
            <person name="Liu T."/>
            <person name="Pan Y.S."/>
            <person name="Xia L.Y."/>
            <person name="Li J."/>
            <person name="Zhao F."/>
            <person name="Cao W.C."/>
        </authorList>
    </citation>
    <scope>NUCLEOTIDE SEQUENCE</scope>
    <source>
        <strain evidence="4">Rmic-2018</strain>
    </source>
</reference>
<feature type="domain" description="Homeobox" evidence="3">
    <location>
        <begin position="1"/>
        <end position="29"/>
    </location>
</feature>
<dbReference type="Proteomes" id="UP000821866">
    <property type="component" value="Chromosome 1"/>
</dbReference>
<dbReference type="GO" id="GO:0003677">
    <property type="term" value="F:DNA binding"/>
    <property type="evidence" value="ECO:0007669"/>
    <property type="project" value="UniProtKB-UniRule"/>
</dbReference>
<evidence type="ECO:0000256" key="1">
    <source>
        <dbReference type="ARBA" id="ARBA00004123"/>
    </source>
</evidence>
<dbReference type="Gene3D" id="1.10.10.60">
    <property type="entry name" value="Homeodomain-like"/>
    <property type="match status" value="1"/>
</dbReference>
<keyword evidence="2" id="KW-0539">Nucleus</keyword>
<comment type="subcellular location">
    <subcellularLocation>
        <location evidence="1 2">Nucleus</location>
    </subcellularLocation>
</comment>
<keyword evidence="5" id="KW-1185">Reference proteome</keyword>
<evidence type="ECO:0000256" key="2">
    <source>
        <dbReference type="PROSITE-ProRule" id="PRU00108"/>
    </source>
</evidence>
<dbReference type="VEuPathDB" id="VectorBase:LOC119188069"/>
<dbReference type="Gene3D" id="3.40.50.11960">
    <property type="match status" value="1"/>
</dbReference>
<feature type="DNA-binding region" description="Homeobox" evidence="2">
    <location>
        <begin position="3"/>
        <end position="30"/>
    </location>
</feature>
<dbReference type="PROSITE" id="PS50071">
    <property type="entry name" value="HOMEOBOX_2"/>
    <property type="match status" value="1"/>
</dbReference>
<reference evidence="4" key="2">
    <citation type="submission" date="2021-09" db="EMBL/GenBank/DDBJ databases">
        <authorList>
            <person name="Jia N."/>
            <person name="Wang J."/>
            <person name="Shi W."/>
            <person name="Du L."/>
            <person name="Sun Y."/>
            <person name="Zhan W."/>
            <person name="Jiang J."/>
            <person name="Wang Q."/>
            <person name="Zhang B."/>
            <person name="Ji P."/>
            <person name="Sakyi L.B."/>
            <person name="Cui X."/>
            <person name="Yuan T."/>
            <person name="Jiang B."/>
            <person name="Yang W."/>
            <person name="Lam T.T.-Y."/>
            <person name="Chang Q."/>
            <person name="Ding S."/>
            <person name="Wang X."/>
            <person name="Zhu J."/>
            <person name="Ruan X."/>
            <person name="Zhao L."/>
            <person name="Wei J."/>
            <person name="Que T."/>
            <person name="Du C."/>
            <person name="Cheng J."/>
            <person name="Dai P."/>
            <person name="Han X."/>
            <person name="Huang E."/>
            <person name="Gao Y."/>
            <person name="Liu J."/>
            <person name="Shao H."/>
            <person name="Ye R."/>
            <person name="Li L."/>
            <person name="Wei W."/>
            <person name="Wang X."/>
            <person name="Wang C."/>
            <person name="Huo Q."/>
            <person name="Li W."/>
            <person name="Guo W."/>
            <person name="Chen H."/>
            <person name="Chen S."/>
            <person name="Zhou L."/>
            <person name="Zhou L."/>
            <person name="Ni X."/>
            <person name="Tian J."/>
            <person name="Zhou Y."/>
            <person name="Sheng Y."/>
            <person name="Liu T."/>
            <person name="Pan Y."/>
            <person name="Xia L."/>
            <person name="Li J."/>
            <person name="Zhao F."/>
            <person name="Cao W."/>
        </authorList>
    </citation>
    <scope>NUCLEOTIDE SEQUENCE</scope>
    <source>
        <strain evidence="4">Rmic-2018</strain>
        <tissue evidence="4">Larvae</tissue>
    </source>
</reference>
<accession>A0A9J6EYT3</accession>
<name>A0A9J6EYT3_RHIMP</name>
<dbReference type="InterPro" id="IPR019341">
    <property type="entry name" value="Alpha/Gamma-adaptin-bd_p34"/>
</dbReference>
<dbReference type="EMBL" id="JABSTU010000001">
    <property type="protein sequence ID" value="KAH8039694.1"/>
    <property type="molecule type" value="Genomic_DNA"/>
</dbReference>
<evidence type="ECO:0000259" key="3">
    <source>
        <dbReference type="PROSITE" id="PS50071"/>
    </source>
</evidence>
<keyword evidence="2" id="KW-0238">DNA-binding</keyword>
<dbReference type="InterPro" id="IPR009057">
    <property type="entry name" value="Homeodomain-like_sf"/>
</dbReference>
<evidence type="ECO:0000313" key="4">
    <source>
        <dbReference type="EMBL" id="KAH8039694.1"/>
    </source>
</evidence>
<dbReference type="Pfam" id="PF10199">
    <property type="entry name" value="Adaptin_binding"/>
    <property type="match status" value="1"/>
</dbReference>
<sequence>MLNGLLYNGLSLWRAQVWFQNRRAKWKKRKKTSSVFRNPGALLPSHSLPPFGSVGDATAGLTFGSASDPGGPPRWAPHASMPQMGHLGPALARQPPLGPPTSVPTIAQHLCLSQASSEADVAPPPPDDNIKSPYQASPVFSRCFSVGRFVSPGTKYTAYFAYEGAITIPSQTTATKTVVLAKQCTQPMKRRRASSRRAARRGSHRFSWDERMVGSRGKGSVNETVTLQACSDMIGKEDNAAKEIVDSPSVSPVDVSEGVKAFPWAVETKYYTATIYLHTTSASVVDYDDSAENIHGLIVLFNPNQKDTLEQADKWIDKCRCDVVLLVCGRCPSAAEPQGKQQQVLEWCVERSCELIETQPNDEDDEEDATGVRRIVEALHAHPWPQLEMKGKENHKHLSVNLTKKFFIAASTDLKLFSEAMATDGDDVSFEELFAKFKDMKVQADKLSGEERKKFAEKVAIQFWRAFGGEEDEVCGLSSEDEAEK</sequence>
<dbReference type="AlphaFoldDB" id="A0A9J6EYT3"/>
<dbReference type="PANTHER" id="PTHR14659">
    <property type="entry name" value="ALPHA- AND GAMMA-ADAPTIN-BINDING PROTEIN P34"/>
    <property type="match status" value="1"/>
</dbReference>
<dbReference type="GO" id="GO:0005634">
    <property type="term" value="C:nucleus"/>
    <property type="evidence" value="ECO:0007669"/>
    <property type="project" value="UniProtKB-SubCell"/>
</dbReference>
<proteinExistence type="predicted"/>
<dbReference type="SUPFAM" id="SSF46689">
    <property type="entry name" value="Homeodomain-like"/>
    <property type="match status" value="1"/>
</dbReference>
<protein>
    <recommendedName>
        <fullName evidence="3">Homeobox domain-containing protein</fullName>
    </recommendedName>
</protein>
<comment type="caution">
    <text evidence="4">The sequence shown here is derived from an EMBL/GenBank/DDBJ whole genome shotgun (WGS) entry which is preliminary data.</text>
</comment>